<dbReference type="PANTHER" id="PTHR11705:SF143">
    <property type="entry name" value="SLL0236 PROTEIN"/>
    <property type="match status" value="1"/>
</dbReference>
<feature type="chain" id="PRO_5017744944" evidence="7">
    <location>
        <begin position="24"/>
        <end position="865"/>
    </location>
</feature>
<gene>
    <name evidence="9" type="ORF">OP8BY_2218</name>
</gene>
<evidence type="ECO:0000259" key="8">
    <source>
        <dbReference type="Pfam" id="PF00246"/>
    </source>
</evidence>
<keyword evidence="5" id="KW-0862">Zinc</keyword>
<dbReference type="GO" id="GO:0008270">
    <property type="term" value="F:zinc ion binding"/>
    <property type="evidence" value="ECO:0007669"/>
    <property type="project" value="InterPro"/>
</dbReference>
<dbReference type="InterPro" id="IPR000834">
    <property type="entry name" value="Peptidase_M14"/>
</dbReference>
<dbReference type="EMBL" id="QUAH01000006">
    <property type="protein sequence ID" value="RFT15820.1"/>
    <property type="molecule type" value="Genomic_DNA"/>
</dbReference>
<sequence length="865" mass="97994">MPKINKPAIVIMILLICSLTALAQTPPEKFLGHKPGADRQLADYNQIKAYFELLDKESSRLTLVNIGKTTLGKDMVMAIITDEENMKNLDRYRDIARRLKEARGLSEDQARQLAREGKTILLITCSLHSTEIAASQMSMELAYDLVTGKGFFDVNRALKDVILLLVPTINPDGHQMVVDWYRKYLGTKFEGSNMPWLYHPYAGHDNNRDFFMFNLAETRAVTRVLYHDWFPQIHIDEHQMGSNGARIFVPPFMDPPLPNVQPLLWRSVNLCGINMAYDLQKHGYKGVVHGRSYTGWWIGACDDTSWLHNVIGLLSEAASVRLASPIYIEPTEVPNEYYEKRMDFIDPWPGGWWRLRDIVDYELVLSKSLLKTAWMHREDFLFNSYLMAKQSIEVREKNQPYAFVISKDQPDYLTALKMVEILQFGGVEVHQATRDFIADGKYFPAGSFVVLTAQPYKAYAWALLERQKYPDLRQYPGGPPVPPYDNAAWTLPLQMGVRCEQIDKPFEVPLTMVAKVEYPKSAVPDSAYLLLDPRLNASYAVAFGLLKNKAEVWRSKTEVKSSEGVLPPGTFIVKNSVEARKTLDNLLARWPVPLKGLSDISGLDKAAVKFPRLAIYQSWRGNMDEGWTRYMLDDLGLEYTVLHNKDFKGTKDKKVNLKSNFDVLIFASENVDVIKTGRPGQQSEFARFFRAGTTPPEYEGGIDKEGVDAVKAFVEEGGMLVTLNQATELATRELGAPARNALSGVDRTRFFCPTSILRLKVDNTSPLGFGFEEEVGAIFSQSLAFETWTPPVDWDRKVVAYYPEDGLLMSGWLLGEDYLARKAAVVDTRLKKGHIALIGIRAQHRAQSHGTYKFLLNAIFYPEGM</sequence>
<dbReference type="Proteomes" id="UP000257323">
    <property type="component" value="Unassembled WGS sequence"/>
</dbReference>
<evidence type="ECO:0000313" key="9">
    <source>
        <dbReference type="EMBL" id="RFT15820.1"/>
    </source>
</evidence>
<evidence type="ECO:0000256" key="1">
    <source>
        <dbReference type="ARBA" id="ARBA00001947"/>
    </source>
</evidence>
<protein>
    <submittedName>
        <fullName evidence="9">Secreted protein containing N-terminal Zinc-dependent carboxypeptidase related domain</fullName>
    </submittedName>
</protein>
<feature type="domain" description="Peptidase M14" evidence="8">
    <location>
        <begin position="49"/>
        <end position="210"/>
    </location>
</feature>
<feature type="signal peptide" evidence="7">
    <location>
        <begin position="1"/>
        <end position="23"/>
    </location>
</feature>
<proteinExistence type="inferred from homology"/>
<evidence type="ECO:0000256" key="7">
    <source>
        <dbReference type="SAM" id="SignalP"/>
    </source>
</evidence>
<keyword evidence="6" id="KW-0482">Metalloprotease</keyword>
<dbReference type="PANTHER" id="PTHR11705">
    <property type="entry name" value="PROTEASE FAMILY M14 CARBOXYPEPTIDASE A,B"/>
    <property type="match status" value="1"/>
</dbReference>
<evidence type="ECO:0000313" key="10">
    <source>
        <dbReference type="Proteomes" id="UP000257323"/>
    </source>
</evidence>
<keyword evidence="7" id="KW-0732">Signal</keyword>
<accession>A0A3E2BM45</accession>
<evidence type="ECO:0000256" key="3">
    <source>
        <dbReference type="ARBA" id="ARBA00022670"/>
    </source>
</evidence>
<dbReference type="Pfam" id="PF00246">
    <property type="entry name" value="Peptidase_M14"/>
    <property type="match status" value="1"/>
</dbReference>
<reference evidence="9 10" key="1">
    <citation type="submission" date="2018-08" db="EMBL/GenBank/DDBJ databases">
        <title>Genome analysis of the thermophilic bacterium of the candidate phylum Aminicenantes from deep subsurface aquifer revealed its physiology and ecological role.</title>
        <authorList>
            <person name="Kadnikov V.V."/>
            <person name="Mardanov A.V."/>
            <person name="Beletsky A.V."/>
            <person name="Karnachuk O.V."/>
            <person name="Ravin N.V."/>
        </authorList>
    </citation>
    <scope>NUCLEOTIDE SEQUENCE [LARGE SCALE GENOMIC DNA]</scope>
    <source>
        <strain evidence="9">BY38</strain>
    </source>
</reference>
<dbReference type="GO" id="GO:0004181">
    <property type="term" value="F:metallocarboxypeptidase activity"/>
    <property type="evidence" value="ECO:0007669"/>
    <property type="project" value="InterPro"/>
</dbReference>
<evidence type="ECO:0000256" key="2">
    <source>
        <dbReference type="ARBA" id="ARBA00005988"/>
    </source>
</evidence>
<dbReference type="AlphaFoldDB" id="A0A3E2BM45"/>
<keyword evidence="3" id="KW-0645">Protease</keyword>
<evidence type="ECO:0000256" key="4">
    <source>
        <dbReference type="ARBA" id="ARBA00022801"/>
    </source>
</evidence>
<comment type="cofactor">
    <cofactor evidence="1">
        <name>Zn(2+)</name>
        <dbReference type="ChEBI" id="CHEBI:29105"/>
    </cofactor>
</comment>
<evidence type="ECO:0000256" key="6">
    <source>
        <dbReference type="ARBA" id="ARBA00023049"/>
    </source>
</evidence>
<dbReference type="SUPFAM" id="SSF53187">
    <property type="entry name" value="Zn-dependent exopeptidases"/>
    <property type="match status" value="1"/>
</dbReference>
<comment type="similarity">
    <text evidence="2">Belongs to the peptidase M14 family.</text>
</comment>
<organism evidence="9 10">
    <name type="scientific">Candidatus Saccharicenans subterraneus</name>
    <dbReference type="NCBI Taxonomy" id="2508984"/>
    <lineage>
        <taxon>Bacteria</taxon>
        <taxon>Candidatus Aminicenantota</taxon>
        <taxon>Candidatus Aminicenantia</taxon>
        <taxon>Candidatus Aminicenantales</taxon>
        <taxon>Candidatus Saccharicenantaceae</taxon>
        <taxon>Candidatus Saccharicenans</taxon>
    </lineage>
</organism>
<dbReference type="CDD" id="cd06240">
    <property type="entry name" value="M14-like"/>
    <property type="match status" value="1"/>
</dbReference>
<keyword evidence="4" id="KW-0378">Hydrolase</keyword>
<comment type="caution">
    <text evidence="9">The sequence shown here is derived from an EMBL/GenBank/DDBJ whole genome shotgun (WGS) entry which is preliminary data.</text>
</comment>
<dbReference type="Gene3D" id="3.40.630.10">
    <property type="entry name" value="Zn peptidases"/>
    <property type="match status" value="1"/>
</dbReference>
<dbReference type="GO" id="GO:0005615">
    <property type="term" value="C:extracellular space"/>
    <property type="evidence" value="ECO:0007669"/>
    <property type="project" value="TreeGrafter"/>
</dbReference>
<name>A0A3E2BM45_9BACT</name>
<evidence type="ECO:0000256" key="5">
    <source>
        <dbReference type="ARBA" id="ARBA00022833"/>
    </source>
</evidence>
<dbReference type="GO" id="GO:0006508">
    <property type="term" value="P:proteolysis"/>
    <property type="evidence" value="ECO:0007669"/>
    <property type="project" value="UniProtKB-KW"/>
</dbReference>
<keyword evidence="9" id="KW-0121">Carboxypeptidase</keyword>